<accession>A0AAD1UM89</accession>
<evidence type="ECO:0000256" key="1">
    <source>
        <dbReference type="SAM" id="MobiDB-lite"/>
    </source>
</evidence>
<dbReference type="EMBL" id="CAMPGE010008812">
    <property type="protein sequence ID" value="CAI2367695.1"/>
    <property type="molecule type" value="Genomic_DNA"/>
</dbReference>
<reference evidence="2" key="1">
    <citation type="submission" date="2023-07" db="EMBL/GenBank/DDBJ databases">
        <authorList>
            <consortium name="AG Swart"/>
            <person name="Singh M."/>
            <person name="Singh A."/>
            <person name="Seah K."/>
            <person name="Emmerich C."/>
        </authorList>
    </citation>
    <scope>NUCLEOTIDE SEQUENCE</scope>
    <source>
        <strain evidence="2">DP1</strain>
    </source>
</reference>
<dbReference type="AlphaFoldDB" id="A0AAD1UM89"/>
<organism evidence="2 3">
    <name type="scientific">Euplotes crassus</name>
    <dbReference type="NCBI Taxonomy" id="5936"/>
    <lineage>
        <taxon>Eukaryota</taxon>
        <taxon>Sar</taxon>
        <taxon>Alveolata</taxon>
        <taxon>Ciliophora</taxon>
        <taxon>Intramacronucleata</taxon>
        <taxon>Spirotrichea</taxon>
        <taxon>Hypotrichia</taxon>
        <taxon>Euplotida</taxon>
        <taxon>Euplotidae</taxon>
        <taxon>Moneuplotes</taxon>
    </lineage>
</organism>
<dbReference type="Proteomes" id="UP001295684">
    <property type="component" value="Unassembled WGS sequence"/>
</dbReference>
<protein>
    <submittedName>
        <fullName evidence="2">Uncharacterized protein</fullName>
    </submittedName>
</protein>
<keyword evidence="3" id="KW-1185">Reference proteome</keyword>
<sequence>MDPSTRSYESPPAALSPKHKPEKSSRNNKVDLVITDDRVFKVNPKTTKPKKSIDRKRNFKDSIEEPTEYVRLPVISKGRSDKGLLMKRKRNNTQVRKSYNDQIREKSSYSYTDETQSSIVPRSTGILETINEEWNKEKKKSILDIFEKNYDLPSLQLFKNRKYKIERKRAYKCKYNPLKRLESLSTDDNVLSLQGKIKTIPHKQRKNKVSSLIYNQNTPSYRYKNHSMSHRDPATMFSNSDNLSHSSRYDPKKDRYKLINWIKNKRNRSKDMENIKNDSIFAKYSVGSKTNVDSHPRNFRHLEGQLSYSNIATILSSEGGKKMKIKV</sequence>
<evidence type="ECO:0000313" key="3">
    <source>
        <dbReference type="Proteomes" id="UP001295684"/>
    </source>
</evidence>
<gene>
    <name evidence="2" type="ORF">ECRASSUSDP1_LOCUS8983</name>
</gene>
<proteinExistence type="predicted"/>
<feature type="region of interest" description="Disordered" evidence="1">
    <location>
        <begin position="1"/>
        <end position="29"/>
    </location>
</feature>
<evidence type="ECO:0000313" key="2">
    <source>
        <dbReference type="EMBL" id="CAI2367695.1"/>
    </source>
</evidence>
<comment type="caution">
    <text evidence="2">The sequence shown here is derived from an EMBL/GenBank/DDBJ whole genome shotgun (WGS) entry which is preliminary data.</text>
</comment>
<name>A0AAD1UM89_EUPCR</name>